<organism evidence="3 4">
    <name type="scientific">Echinimonas agarilytica</name>
    <dbReference type="NCBI Taxonomy" id="1215918"/>
    <lineage>
        <taxon>Bacteria</taxon>
        <taxon>Pseudomonadati</taxon>
        <taxon>Pseudomonadota</taxon>
        <taxon>Gammaproteobacteria</taxon>
        <taxon>Alteromonadales</taxon>
        <taxon>Echinimonadaceae</taxon>
        <taxon>Echinimonas</taxon>
    </lineage>
</organism>
<evidence type="ECO:0000313" key="3">
    <source>
        <dbReference type="EMBL" id="MCM2680594.1"/>
    </source>
</evidence>
<feature type="domain" description="DUF4097" evidence="2">
    <location>
        <begin position="52"/>
        <end position="198"/>
    </location>
</feature>
<dbReference type="Pfam" id="PF13349">
    <property type="entry name" value="DUF4097"/>
    <property type="match status" value="2"/>
</dbReference>
<feature type="chain" id="PRO_5041327187" evidence="1">
    <location>
        <begin position="26"/>
        <end position="318"/>
    </location>
</feature>
<evidence type="ECO:0000256" key="1">
    <source>
        <dbReference type="SAM" id="SignalP"/>
    </source>
</evidence>
<comment type="caution">
    <text evidence="3">The sequence shown here is derived from an EMBL/GenBank/DDBJ whole genome shotgun (WGS) entry which is preliminary data.</text>
</comment>
<feature type="domain" description="DUF4097" evidence="2">
    <location>
        <begin position="207"/>
        <end position="316"/>
    </location>
</feature>
<name>A0AA41W9D9_9GAMM</name>
<gene>
    <name evidence="3" type="ORF">NAF29_13075</name>
</gene>
<accession>A0AA41W9D9</accession>
<feature type="signal peptide" evidence="1">
    <location>
        <begin position="1"/>
        <end position="25"/>
    </location>
</feature>
<proteinExistence type="predicted"/>
<sequence length="318" mass="33929">MMIKKQLSTMACVLTLSLSTAMTYAGELINDTLSATPGATVSIEHSNGKAKITGWARDEVQIKGELSNSAEKLIFKREGDDIVIQVKERKNWSGTTLKGDRLEIFVPQQSQVIYQSTNADVSISSTIGALKIDAVNGDVGAKNIEGDTRITLINGDIEVKNVSGSSYFETVNGDIELENIQSNDVETRTVNGDIEVTGKVNGFTAETVNGDIELKSNELAKVDVTTVNGDVEAVIGLTDSGSIQASSVSGDIELKFPQGLSANVHVEGHYGSDIVNQLNDAQVKVDKKSNTRSLSFTEGDGKGTVRISTVKGEVKISK</sequence>
<evidence type="ECO:0000259" key="2">
    <source>
        <dbReference type="Pfam" id="PF13349"/>
    </source>
</evidence>
<dbReference type="RefSeq" id="WP_251262061.1">
    <property type="nucleotide sequence ID" value="NZ_JAMQGP010000006.1"/>
</dbReference>
<dbReference type="AlphaFoldDB" id="A0AA41W9D9"/>
<evidence type="ECO:0000313" key="4">
    <source>
        <dbReference type="Proteomes" id="UP001165393"/>
    </source>
</evidence>
<dbReference type="Proteomes" id="UP001165393">
    <property type="component" value="Unassembled WGS sequence"/>
</dbReference>
<dbReference type="InterPro" id="IPR025164">
    <property type="entry name" value="Toastrack_DUF4097"/>
</dbReference>
<dbReference type="EMBL" id="JAMQGP010000006">
    <property type="protein sequence ID" value="MCM2680594.1"/>
    <property type="molecule type" value="Genomic_DNA"/>
</dbReference>
<keyword evidence="1" id="KW-0732">Signal</keyword>
<keyword evidence="4" id="KW-1185">Reference proteome</keyword>
<protein>
    <submittedName>
        <fullName evidence="3">DUF4097 family beta strand repeat-containing protein</fullName>
    </submittedName>
</protein>
<reference evidence="3 4" key="1">
    <citation type="journal article" date="2013" name="Antonie Van Leeuwenhoek">
        <title>Echinimonas agarilytica gen. nov., sp. nov., a new gammaproteobacterium isolated from the sea urchin Strongylocentrotus intermedius.</title>
        <authorList>
            <person name="Nedashkovskaya O.I."/>
            <person name="Stenkova A.M."/>
            <person name="Zhukova N.V."/>
            <person name="Van Trappen S."/>
            <person name="Lee J.S."/>
            <person name="Kim S.B."/>
        </authorList>
    </citation>
    <scope>NUCLEOTIDE SEQUENCE [LARGE SCALE GENOMIC DNA]</scope>
    <source>
        <strain evidence="3 4">KMM 6351</strain>
    </source>
</reference>